<sequence>MAIVKAIGKNTLGGGKKMNVSLHEYGRSTHDLSFICRTPQASGTLVPVLKLIGLPGDTFDIECRKQTMTHPTVGPLYGSFKQQTDVFFCPMRLYNALLHNNTLNIGLDMKQVKLPQLQITPRNADINTALEGSHGSFGKTINPSCLLAYLGLRGWYGKNNSEDINRNNKNMIPLLAYFDIFKNYYANKQEEKFYTIGSRSTLTDKRDSSLVKNTGTSSPVWSAITSQIVPNYNETWQIAMNYRQEPKRDEIYFGFKMNENSETTWYKWDEVFIINERTKGYEIVGAADIGAGDPAKVYNVSESFRDTHVGWTYIGYREGSGLTIKSWNLEDIDKVREMILAAGRTQVIISENSTQEGIDYIKQFTLRNSEDNLNTSEPQFGLVLKTYQSDLFTNWVNTEWLDGDNGINAITAVSTVDGKFTIDALNLSQKIYNMLNRIAVAGASYNEWIQTVYTSGGVPHYETPVYIGGWSNEIEFQEVISNAATNEEPLGSLAGRGVATNYKGSNKIHYKIDEPGYIIAINSITPRVDYCQYEEFDMNLESLDELHKPALDGIGFQDLLYRTMNIASANPTYSEKQSSVGKQPAWIDYMTNYNKTFGDFSILDKEGWMCLNRYFTNLREYTTYIHPEEFNYIFAQQSLEATNFWCQIRWDIQARRVMSAKQIPNL</sequence>
<organism evidence="1">
    <name type="scientific">Microvirus mar60</name>
    <dbReference type="NCBI Taxonomy" id="2851197"/>
    <lineage>
        <taxon>Viruses</taxon>
        <taxon>Monodnaviria</taxon>
        <taxon>Sangervirae</taxon>
        <taxon>Phixviricota</taxon>
        <taxon>Malgrandaviricetes</taxon>
        <taxon>Petitvirales</taxon>
        <taxon>Microviridae</taxon>
    </lineage>
</organism>
<protein>
    <submittedName>
        <fullName evidence="1">Major capsid protein</fullName>
    </submittedName>
</protein>
<dbReference type="Gene3D" id="2.60.169.10">
    <property type="entry name" value="Microviridae F protein"/>
    <property type="match status" value="2"/>
</dbReference>
<dbReference type="EMBL" id="MZ089806">
    <property type="protein sequence ID" value="QXN75285.1"/>
    <property type="molecule type" value="Genomic_DNA"/>
</dbReference>
<dbReference type="InterPro" id="IPR037002">
    <property type="entry name" value="Microviridae_protein_F_sf"/>
</dbReference>
<dbReference type="GO" id="GO:0005198">
    <property type="term" value="F:structural molecule activity"/>
    <property type="evidence" value="ECO:0007669"/>
    <property type="project" value="InterPro"/>
</dbReference>
<proteinExistence type="predicted"/>
<accession>A0A8F5MJ75</accession>
<reference evidence="1" key="1">
    <citation type="submission" date="2021-04" db="EMBL/GenBank/DDBJ databases">
        <title>Genomes of microviruses identified in yellow-bellied marmot fecal samples.</title>
        <authorList>
            <person name="Varsani A."/>
            <person name="Kraberger S."/>
            <person name="Chatterjee A."/>
            <person name="Richet C."/>
            <person name="Fontenele R.S."/>
            <person name="Schmidlin K."/>
            <person name="Blumstein D.T."/>
        </authorList>
    </citation>
    <scope>NUCLEOTIDE SEQUENCE</scope>
    <source>
        <strain evidence="1">Mar60</strain>
    </source>
</reference>
<name>A0A8F5MJ75_9VIRU</name>
<evidence type="ECO:0000313" key="1">
    <source>
        <dbReference type="EMBL" id="QXN75285.1"/>
    </source>
</evidence>